<dbReference type="GO" id="GO:0061630">
    <property type="term" value="F:ubiquitin protein ligase activity"/>
    <property type="evidence" value="ECO:0007669"/>
    <property type="project" value="UniProtKB-EC"/>
</dbReference>
<dbReference type="CDD" id="cd01989">
    <property type="entry name" value="USP_STK_Ubox_N"/>
    <property type="match status" value="1"/>
</dbReference>
<dbReference type="OMA" id="RIVFEMA"/>
<comment type="caution">
    <text evidence="13">The sequence shown here is derived from an EMBL/GenBank/DDBJ whole genome shotgun (WGS) entry which is preliminary data.</text>
</comment>
<dbReference type="PROSITE" id="PS00108">
    <property type="entry name" value="PROTEIN_KINASE_ST"/>
    <property type="match status" value="1"/>
</dbReference>
<dbReference type="SUPFAM" id="SSF57850">
    <property type="entry name" value="RING/U-box"/>
    <property type="match status" value="1"/>
</dbReference>
<dbReference type="Gene3D" id="3.30.200.20">
    <property type="entry name" value="Phosphorylase Kinase, domain 1"/>
    <property type="match status" value="1"/>
</dbReference>
<dbReference type="PROSITE" id="PS51698">
    <property type="entry name" value="U_BOX"/>
    <property type="match status" value="1"/>
</dbReference>
<evidence type="ECO:0000256" key="1">
    <source>
        <dbReference type="ARBA" id="ARBA00000900"/>
    </source>
</evidence>
<keyword evidence="8 9" id="KW-0067">ATP-binding</keyword>
<comment type="catalytic activity">
    <reaction evidence="1">
        <text>S-ubiquitinyl-[E2 ubiquitin-conjugating enzyme]-L-cysteine + [acceptor protein]-L-lysine = [E2 ubiquitin-conjugating enzyme]-L-cysteine + N(6)-ubiquitinyl-[acceptor protein]-L-lysine.</text>
        <dbReference type="EC" id="2.3.2.27"/>
    </reaction>
</comment>
<dbReference type="GO" id="GO:0004672">
    <property type="term" value="F:protein kinase activity"/>
    <property type="evidence" value="ECO:0007669"/>
    <property type="project" value="InterPro"/>
</dbReference>
<dbReference type="STRING" id="29655.A0A0K9NSN6"/>
<dbReference type="Proteomes" id="UP000036987">
    <property type="component" value="Unassembled WGS sequence"/>
</dbReference>
<comment type="pathway">
    <text evidence="2">Protein modification; protein ubiquitination.</text>
</comment>
<dbReference type="InterPro" id="IPR003613">
    <property type="entry name" value="Ubox_domain"/>
</dbReference>
<dbReference type="PROSITE" id="PS00107">
    <property type="entry name" value="PROTEIN_KINASE_ATP"/>
    <property type="match status" value="1"/>
</dbReference>
<proteinExistence type="predicted"/>
<feature type="domain" description="U-box" evidence="12">
    <location>
        <begin position="714"/>
        <end position="786"/>
    </location>
</feature>
<dbReference type="Pfam" id="PF04564">
    <property type="entry name" value="U-box"/>
    <property type="match status" value="1"/>
</dbReference>
<dbReference type="InterPro" id="IPR051348">
    <property type="entry name" value="U-box_ubiquitin_ligases"/>
</dbReference>
<evidence type="ECO:0000256" key="8">
    <source>
        <dbReference type="ARBA" id="ARBA00022840"/>
    </source>
</evidence>
<evidence type="ECO:0000256" key="2">
    <source>
        <dbReference type="ARBA" id="ARBA00004906"/>
    </source>
</evidence>
<dbReference type="SUPFAM" id="SSF52402">
    <property type="entry name" value="Adenine nucleotide alpha hydrolases-like"/>
    <property type="match status" value="1"/>
</dbReference>
<name>A0A0K9NSN6_ZOSMR</name>
<dbReference type="EMBL" id="LFYR01001823">
    <property type="protein sequence ID" value="KMZ59010.1"/>
    <property type="molecule type" value="Genomic_DNA"/>
</dbReference>
<keyword evidence="7" id="KW-0833">Ubl conjugation pathway</keyword>
<evidence type="ECO:0000256" key="9">
    <source>
        <dbReference type="PROSITE-ProRule" id="PRU10141"/>
    </source>
</evidence>
<evidence type="ECO:0000256" key="6">
    <source>
        <dbReference type="ARBA" id="ARBA00022777"/>
    </source>
</evidence>
<dbReference type="PANTHER" id="PTHR45647">
    <property type="entry name" value="OS02G0152300 PROTEIN"/>
    <property type="match status" value="1"/>
</dbReference>
<keyword evidence="14" id="KW-1185">Reference proteome</keyword>
<dbReference type="Pfam" id="PF00069">
    <property type="entry name" value="Pkinase"/>
    <property type="match status" value="1"/>
</dbReference>
<feature type="coiled-coil region" evidence="10">
    <location>
        <begin position="329"/>
        <end position="391"/>
    </location>
</feature>
<dbReference type="UniPathway" id="UPA00143"/>
<keyword evidence="6 13" id="KW-0418">Kinase</keyword>
<dbReference type="InterPro" id="IPR014729">
    <property type="entry name" value="Rossmann-like_a/b/a_fold"/>
</dbReference>
<dbReference type="InterPro" id="IPR000719">
    <property type="entry name" value="Prot_kinase_dom"/>
</dbReference>
<reference evidence="14" key="1">
    <citation type="journal article" date="2016" name="Nature">
        <title>The genome of the seagrass Zostera marina reveals angiosperm adaptation to the sea.</title>
        <authorList>
            <person name="Olsen J.L."/>
            <person name="Rouze P."/>
            <person name="Verhelst B."/>
            <person name="Lin Y.-C."/>
            <person name="Bayer T."/>
            <person name="Collen J."/>
            <person name="Dattolo E."/>
            <person name="De Paoli E."/>
            <person name="Dittami S."/>
            <person name="Maumus F."/>
            <person name="Michel G."/>
            <person name="Kersting A."/>
            <person name="Lauritano C."/>
            <person name="Lohaus R."/>
            <person name="Toepel M."/>
            <person name="Tonon T."/>
            <person name="Vanneste K."/>
            <person name="Amirebrahimi M."/>
            <person name="Brakel J."/>
            <person name="Bostroem C."/>
            <person name="Chovatia M."/>
            <person name="Grimwood J."/>
            <person name="Jenkins J.W."/>
            <person name="Jueterbock A."/>
            <person name="Mraz A."/>
            <person name="Stam W.T."/>
            <person name="Tice H."/>
            <person name="Bornberg-Bauer E."/>
            <person name="Green P.J."/>
            <person name="Pearson G.A."/>
            <person name="Procaccini G."/>
            <person name="Duarte C.M."/>
            <person name="Schmutz J."/>
            <person name="Reusch T.B.H."/>
            <person name="Van de Peer Y."/>
        </authorList>
    </citation>
    <scope>NUCLEOTIDE SEQUENCE [LARGE SCALE GENOMIC DNA]</scope>
    <source>
        <strain evidence="14">cv. Finnish</strain>
    </source>
</reference>
<keyword evidence="4" id="KW-0808">Transferase</keyword>
<dbReference type="SUPFAM" id="SSF56112">
    <property type="entry name" value="Protein kinase-like (PK-like)"/>
    <property type="match status" value="1"/>
</dbReference>
<dbReference type="Gene3D" id="3.30.40.10">
    <property type="entry name" value="Zinc/RING finger domain, C3HC4 (zinc finger)"/>
    <property type="match status" value="1"/>
</dbReference>
<dbReference type="PANTHER" id="PTHR45647:SF65">
    <property type="entry name" value="U-BOX DOMAIN-CONTAINING PROTEIN KINASE FAMILY PROTEIN"/>
    <property type="match status" value="1"/>
</dbReference>
<dbReference type="InterPro" id="IPR013083">
    <property type="entry name" value="Znf_RING/FYVE/PHD"/>
</dbReference>
<dbReference type="InterPro" id="IPR011009">
    <property type="entry name" value="Kinase-like_dom_sf"/>
</dbReference>
<dbReference type="OrthoDB" id="10064100at2759"/>
<evidence type="ECO:0000256" key="5">
    <source>
        <dbReference type="ARBA" id="ARBA00022741"/>
    </source>
</evidence>
<organism evidence="13 14">
    <name type="scientific">Zostera marina</name>
    <name type="common">Eelgrass</name>
    <dbReference type="NCBI Taxonomy" id="29655"/>
    <lineage>
        <taxon>Eukaryota</taxon>
        <taxon>Viridiplantae</taxon>
        <taxon>Streptophyta</taxon>
        <taxon>Embryophyta</taxon>
        <taxon>Tracheophyta</taxon>
        <taxon>Spermatophyta</taxon>
        <taxon>Magnoliopsida</taxon>
        <taxon>Liliopsida</taxon>
        <taxon>Zosteraceae</taxon>
        <taxon>Zostera</taxon>
    </lineage>
</organism>
<keyword evidence="5 9" id="KW-0547">Nucleotide-binding</keyword>
<sequence>MATPSESCNYQIVDNYVVAIAVSGARSRRAVGWAAENLIPHASRVLLLHVIPPLSVIPNPSAFEENLPVKNIDQDSSGTYNDERLNHVKKNLEPFKNLCETRGEVEIVVLVGEDPAVEILKYVSNSVIKNLVLGASTFTWFTRTVKGMDVPSTVLKSAPDICNIFLVSRWKLVFKLATKAFHFDSDPTTQIRKTKLKMFTQKERSFVFDEQITRTGAGSGRQTSVISDFSRMNSGTSTEGEAGLVRNLSQLSVIGENHQVKGFDNLHETWLDSRLYRSQSVNTDENSDRTSESSTSPPKVKRLRLEELENTWRKYNYACKELIIAKKKIDTLTAERSEEAKKLSIAKERVRHVRMIAEEEKARHAAVIRDVEEAKQELANVTMDKHKAQIRILIESSKKAQILESLFSSDRTCKRYSEEDIMIATDNCSDSNKIGEGGYGNVYKCNLDHTPVAIKILNTDGKGNNEQFLREVEVLTRLNHPHMVLLMGACPEMQCLVYEYLAGGSLEDRLSCKDGSQPLPWEDRFRIILEVACGLAFLHGSKPDPVIHCDIKPANILLDRNYSSKIGDVGLSRFMADVISDSISEYKDTRLCGTLHYLDPEYQRTGTLRPKSDLYAFGITIFQVLTTRKPFGLQQAVEDAIQNGTFSEMLDPLVTDWPLEQSVKLAKLALQCASLKCKDRPDLESQVIPTLEQLVKPLCGRTPTGIKFNTPQISAPSYYFCPISQEVMEDPYIAADGFTYERRAIQAWLAKHNVSPVTKLALDHTDAIPNRTLRECILEWKSLVKN</sequence>
<evidence type="ECO:0000313" key="13">
    <source>
        <dbReference type="EMBL" id="KMZ59010.1"/>
    </source>
</evidence>
<dbReference type="InterPro" id="IPR017441">
    <property type="entry name" value="Protein_kinase_ATP_BS"/>
</dbReference>
<evidence type="ECO:0000256" key="3">
    <source>
        <dbReference type="ARBA" id="ARBA00012483"/>
    </source>
</evidence>
<evidence type="ECO:0000256" key="4">
    <source>
        <dbReference type="ARBA" id="ARBA00022679"/>
    </source>
</evidence>
<dbReference type="SMART" id="SM00504">
    <property type="entry name" value="Ubox"/>
    <property type="match status" value="1"/>
</dbReference>
<accession>A0A0K9NSN6</accession>
<keyword evidence="10" id="KW-0175">Coiled coil</keyword>
<dbReference type="GO" id="GO:0016567">
    <property type="term" value="P:protein ubiquitination"/>
    <property type="evidence" value="ECO:0007669"/>
    <property type="project" value="UniProtKB-UniPathway"/>
</dbReference>
<dbReference type="GO" id="GO:0005524">
    <property type="term" value="F:ATP binding"/>
    <property type="evidence" value="ECO:0007669"/>
    <property type="project" value="UniProtKB-UniRule"/>
</dbReference>
<dbReference type="Gene3D" id="3.40.50.620">
    <property type="entry name" value="HUPs"/>
    <property type="match status" value="1"/>
</dbReference>
<evidence type="ECO:0000259" key="12">
    <source>
        <dbReference type="PROSITE" id="PS51698"/>
    </source>
</evidence>
<protein>
    <recommendedName>
        <fullName evidence="3">RING-type E3 ubiquitin transferase</fullName>
        <ecNumber evidence="3">2.3.2.27</ecNumber>
    </recommendedName>
</protein>
<dbReference type="SMART" id="SM00220">
    <property type="entry name" value="S_TKc"/>
    <property type="match status" value="1"/>
</dbReference>
<dbReference type="EC" id="2.3.2.27" evidence="3"/>
<evidence type="ECO:0000259" key="11">
    <source>
        <dbReference type="PROSITE" id="PS50011"/>
    </source>
</evidence>
<feature type="binding site" evidence="9">
    <location>
        <position position="455"/>
    </location>
    <ligand>
        <name>ATP</name>
        <dbReference type="ChEBI" id="CHEBI:30616"/>
    </ligand>
</feature>
<evidence type="ECO:0000256" key="10">
    <source>
        <dbReference type="SAM" id="Coils"/>
    </source>
</evidence>
<dbReference type="CDD" id="cd16655">
    <property type="entry name" value="RING-Ubox_WDSUB1-like"/>
    <property type="match status" value="1"/>
</dbReference>
<dbReference type="Gene3D" id="1.10.510.10">
    <property type="entry name" value="Transferase(Phosphotransferase) domain 1"/>
    <property type="match status" value="1"/>
</dbReference>
<dbReference type="AlphaFoldDB" id="A0A0K9NSN6"/>
<dbReference type="PROSITE" id="PS50011">
    <property type="entry name" value="PROTEIN_KINASE_DOM"/>
    <property type="match status" value="1"/>
</dbReference>
<evidence type="ECO:0000256" key="7">
    <source>
        <dbReference type="ARBA" id="ARBA00022786"/>
    </source>
</evidence>
<feature type="domain" description="Protein kinase" evidence="11">
    <location>
        <begin position="428"/>
        <end position="691"/>
    </location>
</feature>
<evidence type="ECO:0000313" key="14">
    <source>
        <dbReference type="Proteomes" id="UP000036987"/>
    </source>
</evidence>
<gene>
    <name evidence="13" type="ORF">ZOSMA_70G00240</name>
</gene>
<dbReference type="InterPro" id="IPR008271">
    <property type="entry name" value="Ser/Thr_kinase_AS"/>
</dbReference>